<dbReference type="GO" id="GO:0003677">
    <property type="term" value="F:DNA binding"/>
    <property type="evidence" value="ECO:0007669"/>
    <property type="project" value="InterPro"/>
</dbReference>
<dbReference type="Pfam" id="PF05869">
    <property type="entry name" value="Dam"/>
    <property type="match status" value="1"/>
</dbReference>
<organism evidence="1">
    <name type="scientific">marine sediment metagenome</name>
    <dbReference type="NCBI Taxonomy" id="412755"/>
    <lineage>
        <taxon>unclassified sequences</taxon>
        <taxon>metagenomes</taxon>
        <taxon>ecological metagenomes</taxon>
    </lineage>
</organism>
<comment type="caution">
    <text evidence="1">The sequence shown here is derived from an EMBL/GenBank/DDBJ whole genome shotgun (WGS) entry which is preliminary data.</text>
</comment>
<evidence type="ECO:0000313" key="1">
    <source>
        <dbReference type="EMBL" id="KKL10892.1"/>
    </source>
</evidence>
<proteinExistence type="predicted"/>
<dbReference type="GO" id="GO:0009307">
    <property type="term" value="P:DNA restriction-modification system"/>
    <property type="evidence" value="ECO:0007669"/>
    <property type="project" value="InterPro"/>
</dbReference>
<dbReference type="InterPro" id="IPR008593">
    <property type="entry name" value="Dam_MeTrfase"/>
</dbReference>
<gene>
    <name evidence="1" type="ORF">LCGC14_2551310</name>
</gene>
<name>A0A0F9BAP7_9ZZZZ</name>
<evidence type="ECO:0008006" key="2">
    <source>
        <dbReference type="Google" id="ProtNLM"/>
    </source>
</evidence>
<sequence>MKRYWLTPPDVYAALAREYGHFDFDPCPYPRPDDFDGLTAEWGQSNHVNPPFKGPTAWVRKAIAENAKGKRVVFTFPLDKWVLMLLEAGAEVRNLRDVRWCSIEDGEPGKGTGRWIAAFILEPPDPPGVPSPLACAYCGTFHGSTACPPELHCHVCDHPLRTTAPAGCSCDCHPPGDAS</sequence>
<protein>
    <recommendedName>
        <fullName evidence="2">DNA N-6-adenine-methyltransferase (Dam)</fullName>
    </recommendedName>
</protein>
<reference evidence="1" key="1">
    <citation type="journal article" date="2015" name="Nature">
        <title>Complex archaea that bridge the gap between prokaryotes and eukaryotes.</title>
        <authorList>
            <person name="Spang A."/>
            <person name="Saw J.H."/>
            <person name="Jorgensen S.L."/>
            <person name="Zaremba-Niedzwiedzka K."/>
            <person name="Martijn J."/>
            <person name="Lind A.E."/>
            <person name="van Eijk R."/>
            <person name="Schleper C."/>
            <person name="Guy L."/>
            <person name="Ettema T.J."/>
        </authorList>
    </citation>
    <scope>NUCLEOTIDE SEQUENCE</scope>
</reference>
<dbReference type="AlphaFoldDB" id="A0A0F9BAP7"/>
<accession>A0A0F9BAP7</accession>
<dbReference type="EMBL" id="LAZR01041879">
    <property type="protein sequence ID" value="KKL10892.1"/>
    <property type="molecule type" value="Genomic_DNA"/>
</dbReference>
<dbReference type="GO" id="GO:0009007">
    <property type="term" value="F:site-specific DNA-methyltransferase (adenine-specific) activity"/>
    <property type="evidence" value="ECO:0007669"/>
    <property type="project" value="InterPro"/>
</dbReference>